<evidence type="ECO:0000313" key="2">
    <source>
        <dbReference type="Proteomes" id="UP000008983"/>
    </source>
</evidence>
<organism evidence="1 2">
    <name type="scientific">Ichthyophthirius multifiliis</name>
    <name type="common">White spot disease agent</name>
    <name type="synonym">Ich</name>
    <dbReference type="NCBI Taxonomy" id="5932"/>
    <lineage>
        <taxon>Eukaryota</taxon>
        <taxon>Sar</taxon>
        <taxon>Alveolata</taxon>
        <taxon>Ciliophora</taxon>
        <taxon>Intramacronucleata</taxon>
        <taxon>Oligohymenophorea</taxon>
        <taxon>Hymenostomatida</taxon>
        <taxon>Ophryoglenina</taxon>
        <taxon>Ichthyophthirius</taxon>
    </lineage>
</organism>
<protein>
    <submittedName>
        <fullName evidence="1">Uncharacterized protein</fullName>
    </submittedName>
</protein>
<dbReference type="AlphaFoldDB" id="G0QQR4"/>
<proteinExistence type="predicted"/>
<dbReference type="GeneID" id="14908599"/>
<dbReference type="Proteomes" id="UP000008983">
    <property type="component" value="Unassembled WGS sequence"/>
</dbReference>
<name>G0QQR4_ICHMU</name>
<gene>
    <name evidence="1" type="ORF">IMG5_083130</name>
</gene>
<evidence type="ECO:0000313" key="1">
    <source>
        <dbReference type="EMBL" id="EGR32435.1"/>
    </source>
</evidence>
<dbReference type="RefSeq" id="XP_004036421.1">
    <property type="nucleotide sequence ID" value="XM_004036373.1"/>
</dbReference>
<keyword evidence="2" id="KW-1185">Reference proteome</keyword>
<accession>G0QQR4</accession>
<reference evidence="1 2" key="1">
    <citation type="submission" date="2011-07" db="EMBL/GenBank/DDBJ databases">
        <authorList>
            <person name="Coyne R."/>
            <person name="Brami D."/>
            <person name="Johnson J."/>
            <person name="Hostetler J."/>
            <person name="Hannick L."/>
            <person name="Clark T."/>
            <person name="Cassidy-Hanley D."/>
            <person name="Inman J."/>
        </authorList>
    </citation>
    <scope>NUCLEOTIDE SEQUENCE [LARGE SCALE GENOMIC DNA]</scope>
    <source>
        <strain evidence="1 2">G5</strain>
    </source>
</reference>
<dbReference type="EMBL" id="GL983673">
    <property type="protein sequence ID" value="EGR32435.1"/>
    <property type="molecule type" value="Genomic_DNA"/>
</dbReference>
<sequence length="186" mass="22948">MYGLQIIWVYYVIQYFSHNSFHMYRKFWQNWNCICLLHLHQNCHLDHLFYYFFNFQSHLQLLKNSCSSFPFFHFHLRSQQLDLFALFRQIQKHLKGGFAIQNLLLVKEFLLLQVNFIKLLLRNLLEVYCLQSIYWFIKIILKICKFQLFVRLEIISNENFINHVIKSNRVFQILISSFILYIFIQF</sequence>
<dbReference type="InParanoid" id="G0QQR4"/>